<sequence>MLIYNLCLEDSQGTEEQKHCPIRQSKKKAKNVVEDAAEESEDEYAGLGGVSDDSDGEEGAHDQSMINNREVVDEKLLARLNAYVFIPRAEEQKESGWLRTYVPVRDLRLLYIDGMSAGKTSNGTFDTQNRILVNDTVHEERIMNESECAKEFCRLSHEVWDDQLGRVLRMEAGFMIILCSFERDLHLLREIEVKASKGRIPRHLPQPGKDRNKTTHEFMLGRG</sequence>
<evidence type="ECO:0000313" key="3">
    <source>
        <dbReference type="EMBL" id="EYE96810.1"/>
    </source>
</evidence>
<evidence type="ECO:0000256" key="1">
    <source>
        <dbReference type="SAM" id="MobiDB-lite"/>
    </source>
</evidence>
<evidence type="ECO:0000259" key="2">
    <source>
        <dbReference type="Pfam" id="PF09444"/>
    </source>
</evidence>
<protein>
    <recommendedName>
        <fullName evidence="2">DNA replication checkpoint mediator MRC1 domain-containing protein</fullName>
    </recommendedName>
</protein>
<reference evidence="4" key="1">
    <citation type="journal article" date="2014" name="Nat. Commun.">
        <title>Genomic adaptations of the halophilic Dead Sea filamentous fungus Eurotium rubrum.</title>
        <authorList>
            <person name="Kis-Papo T."/>
            <person name="Weig A.R."/>
            <person name="Riley R."/>
            <person name="Persoh D."/>
            <person name="Salamov A."/>
            <person name="Sun H."/>
            <person name="Lipzen A."/>
            <person name="Wasser S.P."/>
            <person name="Rambold G."/>
            <person name="Grigoriev I.V."/>
            <person name="Nevo E."/>
        </authorList>
    </citation>
    <scope>NUCLEOTIDE SEQUENCE [LARGE SCALE GENOMIC DNA]</scope>
    <source>
        <strain evidence="4">CBS 135680</strain>
    </source>
</reference>
<feature type="region of interest" description="Disordered" evidence="1">
    <location>
        <begin position="10"/>
        <end position="66"/>
    </location>
</feature>
<gene>
    <name evidence="3" type="ORF">EURHEDRAFT_552685</name>
</gene>
<feature type="compositionally biased region" description="Basic residues" evidence="1">
    <location>
        <begin position="20"/>
        <end position="30"/>
    </location>
</feature>
<dbReference type="RefSeq" id="XP_040640498.1">
    <property type="nucleotide sequence ID" value="XM_040787564.1"/>
</dbReference>
<dbReference type="PANTHER" id="PTHR35204:SF1">
    <property type="entry name" value="ENTEROTOXIN"/>
    <property type="match status" value="1"/>
</dbReference>
<dbReference type="EMBL" id="KK088417">
    <property type="protein sequence ID" value="EYE96810.1"/>
    <property type="molecule type" value="Genomic_DNA"/>
</dbReference>
<dbReference type="AlphaFoldDB" id="A0A017SKF9"/>
<dbReference type="STRING" id="1388766.A0A017SKF9"/>
<dbReference type="PANTHER" id="PTHR35204">
    <property type="entry name" value="YALI0A21131P"/>
    <property type="match status" value="1"/>
</dbReference>
<dbReference type="HOGENOM" id="CLU_1239899_0_0_1"/>
<feature type="compositionally biased region" description="Acidic residues" evidence="1">
    <location>
        <begin position="35"/>
        <end position="44"/>
    </location>
</feature>
<dbReference type="InterPro" id="IPR018564">
    <property type="entry name" value="Repl_chkpnt_MRC1_dom"/>
</dbReference>
<feature type="domain" description="DNA replication checkpoint mediator MRC1" evidence="2">
    <location>
        <begin position="26"/>
        <end position="77"/>
    </location>
</feature>
<dbReference type="GeneID" id="63702688"/>
<dbReference type="Pfam" id="PF09444">
    <property type="entry name" value="MRC1"/>
    <property type="match status" value="1"/>
</dbReference>
<name>A0A017SKF9_ASPRC</name>
<proteinExistence type="predicted"/>
<dbReference type="Proteomes" id="UP000019804">
    <property type="component" value="Unassembled WGS sequence"/>
</dbReference>
<evidence type="ECO:0000313" key="4">
    <source>
        <dbReference type="Proteomes" id="UP000019804"/>
    </source>
</evidence>
<dbReference type="OrthoDB" id="10261782at2759"/>
<organism evidence="3 4">
    <name type="scientific">Aspergillus ruber (strain CBS 135680)</name>
    <dbReference type="NCBI Taxonomy" id="1388766"/>
    <lineage>
        <taxon>Eukaryota</taxon>
        <taxon>Fungi</taxon>
        <taxon>Dikarya</taxon>
        <taxon>Ascomycota</taxon>
        <taxon>Pezizomycotina</taxon>
        <taxon>Eurotiomycetes</taxon>
        <taxon>Eurotiomycetidae</taxon>
        <taxon>Eurotiales</taxon>
        <taxon>Aspergillaceae</taxon>
        <taxon>Aspergillus</taxon>
        <taxon>Aspergillus subgen. Aspergillus</taxon>
    </lineage>
</organism>
<accession>A0A017SKF9</accession>
<keyword evidence="4" id="KW-1185">Reference proteome</keyword>
<dbReference type="InterPro" id="IPR038921">
    <property type="entry name" value="YOR389W-like"/>
</dbReference>
<feature type="region of interest" description="Disordered" evidence="1">
    <location>
        <begin position="200"/>
        <end position="223"/>
    </location>
</feature>